<dbReference type="PANTHER" id="PTHR12277">
    <property type="entry name" value="ALPHA/BETA HYDROLASE DOMAIN-CONTAINING PROTEIN"/>
    <property type="match status" value="1"/>
</dbReference>
<feature type="domain" description="Serine aminopeptidase S33" evidence="2">
    <location>
        <begin position="70"/>
        <end position="181"/>
    </location>
</feature>
<dbReference type="EMBL" id="UINC01040996">
    <property type="protein sequence ID" value="SVB41652.1"/>
    <property type="molecule type" value="Genomic_DNA"/>
</dbReference>
<gene>
    <name evidence="3" type="ORF">METZ01_LOCUS194506</name>
</gene>
<proteinExistence type="predicted"/>
<evidence type="ECO:0000313" key="3">
    <source>
        <dbReference type="EMBL" id="SVB41652.1"/>
    </source>
</evidence>
<sequence>MMRILGTGLLIGGLVYVGLCLVLYFFQTRLVFHPSSSVSVTPEAVDLVYEDVYLNAADVQIHAWYIPADNAKLSVLFCHGNAGNISHRLETLSLLNSLGVNVLIFDYAGFGLSKGKASEIQTYLDVEAAWRYLIDEKAADPSGIVVFGRSLGGAVATWLAAKENPGGLILESTFTSVIAMGVKLYPIFPVTLLARVRYDSSAIIGQVKSPKLIIHSRDD</sequence>
<organism evidence="3">
    <name type="scientific">marine metagenome</name>
    <dbReference type="NCBI Taxonomy" id="408172"/>
    <lineage>
        <taxon>unclassified sequences</taxon>
        <taxon>metagenomes</taxon>
        <taxon>ecological metagenomes</taxon>
    </lineage>
</organism>
<dbReference type="SUPFAM" id="SSF53474">
    <property type="entry name" value="alpha/beta-Hydrolases"/>
    <property type="match status" value="1"/>
</dbReference>
<feature type="non-terminal residue" evidence="3">
    <location>
        <position position="219"/>
    </location>
</feature>
<dbReference type="PANTHER" id="PTHR12277:SF81">
    <property type="entry name" value="PROTEIN ABHD13"/>
    <property type="match status" value="1"/>
</dbReference>
<keyword evidence="1" id="KW-0472">Membrane</keyword>
<evidence type="ECO:0000256" key="1">
    <source>
        <dbReference type="SAM" id="Phobius"/>
    </source>
</evidence>
<protein>
    <recommendedName>
        <fullName evidence="2">Serine aminopeptidase S33 domain-containing protein</fullName>
    </recommendedName>
</protein>
<accession>A0A382DU73</accession>
<dbReference type="Gene3D" id="3.40.50.1820">
    <property type="entry name" value="alpha/beta hydrolase"/>
    <property type="match status" value="1"/>
</dbReference>
<dbReference type="InterPro" id="IPR022742">
    <property type="entry name" value="Hydrolase_4"/>
</dbReference>
<dbReference type="AlphaFoldDB" id="A0A382DU73"/>
<reference evidence="3" key="1">
    <citation type="submission" date="2018-05" db="EMBL/GenBank/DDBJ databases">
        <authorList>
            <person name="Lanie J.A."/>
            <person name="Ng W.-L."/>
            <person name="Kazmierczak K.M."/>
            <person name="Andrzejewski T.M."/>
            <person name="Davidsen T.M."/>
            <person name="Wayne K.J."/>
            <person name="Tettelin H."/>
            <person name="Glass J.I."/>
            <person name="Rusch D."/>
            <person name="Podicherti R."/>
            <person name="Tsui H.-C.T."/>
            <person name="Winkler M.E."/>
        </authorList>
    </citation>
    <scope>NUCLEOTIDE SEQUENCE</scope>
</reference>
<feature type="transmembrane region" description="Helical" evidence="1">
    <location>
        <begin position="7"/>
        <end position="26"/>
    </location>
</feature>
<name>A0A382DU73_9ZZZZ</name>
<keyword evidence="1" id="KW-0812">Transmembrane</keyword>
<evidence type="ECO:0000259" key="2">
    <source>
        <dbReference type="Pfam" id="PF12146"/>
    </source>
</evidence>
<dbReference type="InterPro" id="IPR029058">
    <property type="entry name" value="AB_hydrolase_fold"/>
</dbReference>
<keyword evidence="1" id="KW-1133">Transmembrane helix</keyword>
<dbReference type="Pfam" id="PF12146">
    <property type="entry name" value="Hydrolase_4"/>
    <property type="match status" value="1"/>
</dbReference>